<dbReference type="Proteomes" id="UP000838763">
    <property type="component" value="Unassembled WGS sequence"/>
</dbReference>
<keyword evidence="1 4" id="KW-0479">Metal-binding</keyword>
<evidence type="ECO:0000256" key="4">
    <source>
        <dbReference type="PIRSR" id="PIRSR005586-1"/>
    </source>
</evidence>
<evidence type="ECO:0000256" key="6">
    <source>
        <dbReference type="RuleBase" id="RU003474"/>
    </source>
</evidence>
<feature type="binding site" evidence="4">
    <location>
        <position position="73"/>
    </location>
    <ligand>
        <name>Zn(2+)</name>
        <dbReference type="ChEBI" id="CHEBI:29105"/>
        <label>2</label>
    </ligand>
</feature>
<dbReference type="SMART" id="SM00661">
    <property type="entry name" value="RPOL9"/>
    <property type="match status" value="1"/>
</dbReference>
<feature type="binding site" evidence="4">
    <location>
        <position position="68"/>
    </location>
    <ligand>
        <name>Zn(2+)</name>
        <dbReference type="ChEBI" id="CHEBI:29105"/>
        <label>2</label>
    </ligand>
</feature>
<evidence type="ECO:0000313" key="9">
    <source>
        <dbReference type="Proteomes" id="UP000838763"/>
    </source>
</evidence>
<sequence>MLTFCPYDGSLLTVGTKSSQNRLECRACPYIYPITHPLYSRTLFERKAQEDEIGPTDWSNAAKADVQCAKEGCPGMEAAFFQVQIRSADEPMTTFISV</sequence>
<evidence type="ECO:0000256" key="1">
    <source>
        <dbReference type="ARBA" id="ARBA00022723"/>
    </source>
</evidence>
<dbReference type="Pfam" id="PF01096">
    <property type="entry name" value="Zn_ribbon_TFIIS"/>
    <property type="match status" value="1"/>
</dbReference>
<name>A0A9P1H908_9PEZI</name>
<dbReference type="GO" id="GO:0003676">
    <property type="term" value="F:nucleic acid binding"/>
    <property type="evidence" value="ECO:0007669"/>
    <property type="project" value="InterPro"/>
</dbReference>
<dbReference type="PIRSF" id="PIRSF005586">
    <property type="entry name" value="RNApol_RpoM"/>
    <property type="match status" value="1"/>
</dbReference>
<evidence type="ECO:0000313" key="8">
    <source>
        <dbReference type="EMBL" id="CAI4218238.1"/>
    </source>
</evidence>
<comment type="caution">
    <text evidence="8">The sequence shown here is derived from an EMBL/GenBank/DDBJ whole genome shotgun (WGS) entry which is preliminary data.</text>
</comment>
<dbReference type="PANTHER" id="PTHR11239">
    <property type="entry name" value="DNA-DIRECTED RNA POLYMERASE"/>
    <property type="match status" value="1"/>
</dbReference>
<feature type="domain" description="TFIIS-type" evidence="7">
    <location>
        <begin position="64"/>
        <end position="98"/>
    </location>
</feature>
<dbReference type="GO" id="GO:0055029">
    <property type="term" value="C:nuclear DNA-directed RNA polymerase complex"/>
    <property type="evidence" value="ECO:0007669"/>
    <property type="project" value="UniProtKB-ARBA"/>
</dbReference>
<evidence type="ECO:0000256" key="2">
    <source>
        <dbReference type="ARBA" id="ARBA00022771"/>
    </source>
</evidence>
<dbReference type="GO" id="GO:0008270">
    <property type="term" value="F:zinc ion binding"/>
    <property type="evidence" value="ECO:0007669"/>
    <property type="project" value="UniProtKB-KW"/>
</dbReference>
<dbReference type="EMBL" id="CALLCH030000017">
    <property type="protein sequence ID" value="CAI4218238.1"/>
    <property type="molecule type" value="Genomic_DNA"/>
</dbReference>
<dbReference type="Pfam" id="PF02150">
    <property type="entry name" value="Zn_ribbon_RPB9"/>
    <property type="match status" value="1"/>
</dbReference>
<dbReference type="PROSITE" id="PS51133">
    <property type="entry name" value="ZF_TFIIS_2"/>
    <property type="match status" value="1"/>
</dbReference>
<keyword evidence="2 5" id="KW-0863">Zinc-finger</keyword>
<proteinExistence type="inferred from homology"/>
<organism evidence="8 9">
    <name type="scientific">Parascedosporium putredinis</name>
    <dbReference type="NCBI Taxonomy" id="1442378"/>
    <lineage>
        <taxon>Eukaryota</taxon>
        <taxon>Fungi</taxon>
        <taxon>Dikarya</taxon>
        <taxon>Ascomycota</taxon>
        <taxon>Pezizomycotina</taxon>
        <taxon>Sordariomycetes</taxon>
        <taxon>Hypocreomycetidae</taxon>
        <taxon>Microascales</taxon>
        <taxon>Microascaceae</taxon>
        <taxon>Parascedosporium</taxon>
    </lineage>
</organism>
<keyword evidence="3 4" id="KW-0862">Zinc</keyword>
<feature type="binding site" evidence="4">
    <location>
        <position position="25"/>
    </location>
    <ligand>
        <name>Zn(2+)</name>
        <dbReference type="ChEBI" id="CHEBI:29105"/>
        <label>1</label>
    </ligand>
</feature>
<accession>A0A9P1H908</accession>
<evidence type="ECO:0000256" key="5">
    <source>
        <dbReference type="PROSITE-ProRule" id="PRU00472"/>
    </source>
</evidence>
<gene>
    <name evidence="8" type="ORF">PPNO1_LOCUS7831</name>
</gene>
<dbReference type="GO" id="GO:0006386">
    <property type="term" value="P:termination of RNA polymerase III transcription"/>
    <property type="evidence" value="ECO:0007669"/>
    <property type="project" value="TreeGrafter"/>
</dbReference>
<feature type="binding site" evidence="4">
    <location>
        <position position="5"/>
    </location>
    <ligand>
        <name>Zn(2+)</name>
        <dbReference type="ChEBI" id="CHEBI:29105"/>
        <label>1</label>
    </ligand>
</feature>
<dbReference type="GO" id="GO:0005666">
    <property type="term" value="C:RNA polymerase III complex"/>
    <property type="evidence" value="ECO:0007669"/>
    <property type="project" value="TreeGrafter"/>
</dbReference>
<keyword evidence="6" id="KW-0240">DNA-directed RNA polymerase</keyword>
<dbReference type="InterPro" id="IPR012164">
    <property type="entry name" value="Rpa12/Rpb9/Rpc10/TFS"/>
</dbReference>
<feature type="binding site" evidence="4">
    <location>
        <position position="28"/>
    </location>
    <ligand>
        <name>Zn(2+)</name>
        <dbReference type="ChEBI" id="CHEBI:29105"/>
        <label>1</label>
    </ligand>
</feature>
<dbReference type="InterPro" id="IPR001529">
    <property type="entry name" value="Zn_ribbon_RPB9"/>
</dbReference>
<keyword evidence="6" id="KW-0804">Transcription</keyword>
<dbReference type="GO" id="GO:0003899">
    <property type="term" value="F:DNA-directed RNA polymerase activity"/>
    <property type="evidence" value="ECO:0007669"/>
    <property type="project" value="InterPro"/>
</dbReference>
<dbReference type="OrthoDB" id="282152at2759"/>
<dbReference type="Gene3D" id="2.20.25.10">
    <property type="match status" value="1"/>
</dbReference>
<comment type="similarity">
    <text evidence="6">Belongs to the archaeal rpoM/eukaryotic RPA12/RPB9/RPC11 RNA polymerase family.</text>
</comment>
<dbReference type="PANTHER" id="PTHR11239:SF12">
    <property type="entry name" value="DNA-DIRECTED RNA POLYMERASE III SUBUNIT RPC10"/>
    <property type="match status" value="1"/>
</dbReference>
<evidence type="ECO:0000256" key="3">
    <source>
        <dbReference type="ARBA" id="ARBA00022833"/>
    </source>
</evidence>
<dbReference type="SMART" id="SM00440">
    <property type="entry name" value="ZnF_C2C2"/>
    <property type="match status" value="1"/>
</dbReference>
<protein>
    <recommendedName>
        <fullName evidence="7">TFIIS-type domain-containing protein</fullName>
    </recommendedName>
</protein>
<dbReference type="InterPro" id="IPR001222">
    <property type="entry name" value="Znf_TFIIS"/>
</dbReference>
<reference evidence="8" key="1">
    <citation type="submission" date="2022-11" db="EMBL/GenBank/DDBJ databases">
        <authorList>
            <person name="Scott C."/>
            <person name="Bruce N."/>
        </authorList>
    </citation>
    <scope>NUCLEOTIDE SEQUENCE</scope>
</reference>
<dbReference type="AlphaFoldDB" id="A0A9P1H908"/>
<evidence type="ECO:0000259" key="7">
    <source>
        <dbReference type="PROSITE" id="PS51133"/>
    </source>
</evidence>
<dbReference type="SUPFAM" id="SSF57783">
    <property type="entry name" value="Zinc beta-ribbon"/>
    <property type="match status" value="1"/>
</dbReference>
<keyword evidence="9" id="KW-1185">Reference proteome</keyword>